<dbReference type="InterPro" id="IPR050191">
    <property type="entry name" value="ATP-dep_DNA_ligase"/>
</dbReference>
<dbReference type="PANTHER" id="PTHR45674:SF4">
    <property type="entry name" value="DNA LIGASE 1"/>
    <property type="match status" value="1"/>
</dbReference>
<evidence type="ECO:0000313" key="7">
    <source>
        <dbReference type="EMBL" id="SQI29393.1"/>
    </source>
</evidence>
<feature type="region of interest" description="Disordered" evidence="5">
    <location>
        <begin position="293"/>
        <end position="313"/>
    </location>
</feature>
<dbReference type="STRING" id="1219011.GCA_001895045_00691"/>
<dbReference type="Gene3D" id="3.30.1490.70">
    <property type="match status" value="1"/>
</dbReference>
<dbReference type="CDD" id="cd07906">
    <property type="entry name" value="Adenylation_DNA_ligase_LigD_LigC"/>
    <property type="match status" value="1"/>
</dbReference>
<dbReference type="EMBL" id="LS483468">
    <property type="protein sequence ID" value="SQI29393.1"/>
    <property type="molecule type" value="Genomic_DNA"/>
</dbReference>
<feature type="compositionally biased region" description="Basic and acidic residues" evidence="5">
    <location>
        <begin position="298"/>
        <end position="313"/>
    </location>
</feature>
<dbReference type="KEGG" id="rcr:NCTC10994_00973"/>
<comment type="similarity">
    <text evidence="1">Belongs to the ATP-dependent DNA ligase family.</text>
</comment>
<dbReference type="InterPro" id="IPR014146">
    <property type="entry name" value="LigD_ligase_dom"/>
</dbReference>
<dbReference type="GO" id="GO:0003910">
    <property type="term" value="F:DNA ligase (ATP) activity"/>
    <property type="evidence" value="ECO:0007669"/>
    <property type="project" value="UniProtKB-EC"/>
</dbReference>
<protein>
    <recommendedName>
        <fullName evidence="2">DNA ligase (ATP)</fullName>
        <ecNumber evidence="2">6.5.1.1</ecNumber>
    </recommendedName>
</protein>
<keyword evidence="8" id="KW-1185">Reference proteome</keyword>
<dbReference type="Gene3D" id="2.40.50.140">
    <property type="entry name" value="Nucleic acid-binding proteins"/>
    <property type="match status" value="1"/>
</dbReference>
<name>A0A2X4TRA9_9NOCA</name>
<dbReference type="CDD" id="cd07971">
    <property type="entry name" value="OBF_DNA_ligase_LigD"/>
    <property type="match status" value="1"/>
</dbReference>
<dbReference type="PROSITE" id="PS50160">
    <property type="entry name" value="DNA_LIGASE_A3"/>
    <property type="match status" value="1"/>
</dbReference>
<reference evidence="7 8" key="1">
    <citation type="submission" date="2018-06" db="EMBL/GenBank/DDBJ databases">
        <authorList>
            <consortium name="Pathogen Informatics"/>
            <person name="Doyle S."/>
        </authorList>
    </citation>
    <scope>NUCLEOTIDE SEQUENCE [LARGE SCALE GENOMIC DNA]</scope>
    <source>
        <strain evidence="7 8">NCTC10994</strain>
    </source>
</reference>
<dbReference type="GO" id="GO:0005524">
    <property type="term" value="F:ATP binding"/>
    <property type="evidence" value="ECO:0007669"/>
    <property type="project" value="InterPro"/>
</dbReference>
<proteinExistence type="inferred from homology"/>
<dbReference type="NCBIfam" id="TIGR02779">
    <property type="entry name" value="NHEJ_ligase_lig"/>
    <property type="match status" value="1"/>
</dbReference>
<dbReference type="GO" id="GO:0006310">
    <property type="term" value="P:DNA recombination"/>
    <property type="evidence" value="ECO:0007669"/>
    <property type="project" value="InterPro"/>
</dbReference>
<evidence type="ECO:0000259" key="6">
    <source>
        <dbReference type="PROSITE" id="PS50160"/>
    </source>
</evidence>
<comment type="catalytic activity">
    <reaction evidence="4">
        <text>ATP + (deoxyribonucleotide)n-3'-hydroxyl + 5'-phospho-(deoxyribonucleotide)m = (deoxyribonucleotide)n+m + AMP + diphosphate.</text>
        <dbReference type="EC" id="6.5.1.1"/>
    </reaction>
</comment>
<dbReference type="Proteomes" id="UP000249091">
    <property type="component" value="Chromosome 1"/>
</dbReference>
<evidence type="ECO:0000256" key="4">
    <source>
        <dbReference type="ARBA" id="ARBA00034003"/>
    </source>
</evidence>
<feature type="domain" description="ATP-dependent DNA ligase family profile" evidence="6">
    <location>
        <begin position="96"/>
        <end position="220"/>
    </location>
</feature>
<gene>
    <name evidence="7" type="ORF">NCTC10994_00973</name>
</gene>
<dbReference type="Pfam" id="PF04679">
    <property type="entry name" value="DNA_ligase_A_C"/>
    <property type="match status" value="1"/>
</dbReference>
<dbReference type="Gene3D" id="3.30.470.30">
    <property type="entry name" value="DNA ligase/mRNA capping enzyme"/>
    <property type="match status" value="1"/>
</dbReference>
<dbReference type="Pfam" id="PF01068">
    <property type="entry name" value="DNA_ligase_A_M"/>
    <property type="match status" value="1"/>
</dbReference>
<dbReference type="EC" id="6.5.1.1" evidence="2"/>
<dbReference type="PANTHER" id="PTHR45674">
    <property type="entry name" value="DNA LIGASE 1/3 FAMILY MEMBER"/>
    <property type="match status" value="1"/>
</dbReference>
<dbReference type="AlphaFoldDB" id="A0A2X4TRA9"/>
<dbReference type="InterPro" id="IPR012310">
    <property type="entry name" value="DNA_ligase_ATP-dep_cent"/>
</dbReference>
<dbReference type="SUPFAM" id="SSF50249">
    <property type="entry name" value="Nucleic acid-binding proteins"/>
    <property type="match status" value="1"/>
</dbReference>
<evidence type="ECO:0000313" key="8">
    <source>
        <dbReference type="Proteomes" id="UP000249091"/>
    </source>
</evidence>
<dbReference type="InterPro" id="IPR012309">
    <property type="entry name" value="DNA_ligase_ATP-dep_C"/>
</dbReference>
<dbReference type="SUPFAM" id="SSF56091">
    <property type="entry name" value="DNA ligase/mRNA capping enzyme, catalytic domain"/>
    <property type="match status" value="1"/>
</dbReference>
<organism evidence="7 8">
    <name type="scientific">Rhodococcus coprophilus</name>
    <dbReference type="NCBI Taxonomy" id="38310"/>
    <lineage>
        <taxon>Bacteria</taxon>
        <taxon>Bacillati</taxon>
        <taxon>Actinomycetota</taxon>
        <taxon>Actinomycetes</taxon>
        <taxon>Mycobacteriales</taxon>
        <taxon>Nocardiaceae</taxon>
        <taxon>Rhodococcus</taxon>
    </lineage>
</organism>
<evidence type="ECO:0000256" key="2">
    <source>
        <dbReference type="ARBA" id="ARBA00012727"/>
    </source>
</evidence>
<evidence type="ECO:0000256" key="1">
    <source>
        <dbReference type="ARBA" id="ARBA00007572"/>
    </source>
</evidence>
<sequence>MLATLGVLPAGDGWAFEMKWDGVRAIARAGADDCRFSSRNGNDITVSYPELPGPVSLALGGREAVLDGEIVALDAKGRPSFHRLQRRMHVQRPTPALRREIPVVLYLFDVLAVDGRSTTALPYAERRAVLDDLVRPSPQVQIPPYWTDVDGAQMLDLARLHGLEGVVAKRLDSTYLPGARAPSWIKSPLRNNTEVVVVGWLPGSGSATGGIGSLILGAHDDEGQLVYIGKVGTGFTAATRRTLRAQLDSLERTTSPLAVPAPARDTRDAHWVEPVLVGDVEFREYAGGSLRHPSWKGLRTDKSPAEVELPGKH</sequence>
<dbReference type="GO" id="GO:0006281">
    <property type="term" value="P:DNA repair"/>
    <property type="evidence" value="ECO:0007669"/>
    <property type="project" value="InterPro"/>
</dbReference>
<dbReference type="InterPro" id="IPR012340">
    <property type="entry name" value="NA-bd_OB-fold"/>
</dbReference>
<evidence type="ECO:0000256" key="3">
    <source>
        <dbReference type="ARBA" id="ARBA00022598"/>
    </source>
</evidence>
<accession>A0A2X4TRA9</accession>
<evidence type="ECO:0000256" key="5">
    <source>
        <dbReference type="SAM" id="MobiDB-lite"/>
    </source>
</evidence>
<keyword evidence="3 7" id="KW-0436">Ligase</keyword>